<dbReference type="GO" id="GO:0022857">
    <property type="term" value="F:transmembrane transporter activity"/>
    <property type="evidence" value="ECO:0007669"/>
    <property type="project" value="InterPro"/>
</dbReference>
<dbReference type="Gene3D" id="1.20.1250.20">
    <property type="entry name" value="MFS general substrate transporter like domains"/>
    <property type="match status" value="1"/>
</dbReference>
<evidence type="ECO:0000256" key="4">
    <source>
        <dbReference type="ARBA" id="ARBA00023136"/>
    </source>
</evidence>
<feature type="transmembrane region" description="Helical" evidence="5">
    <location>
        <begin position="211"/>
        <end position="231"/>
    </location>
</feature>
<feature type="transmembrane region" description="Helical" evidence="5">
    <location>
        <begin position="318"/>
        <end position="335"/>
    </location>
</feature>
<feature type="transmembrane region" description="Helical" evidence="5">
    <location>
        <begin position="288"/>
        <end position="306"/>
    </location>
</feature>
<evidence type="ECO:0000256" key="3">
    <source>
        <dbReference type="ARBA" id="ARBA00022989"/>
    </source>
</evidence>
<keyword evidence="3 5" id="KW-1133">Transmembrane helix</keyword>
<feature type="transmembrane region" description="Helical" evidence="5">
    <location>
        <begin position="451"/>
        <end position="471"/>
    </location>
</feature>
<feature type="transmembrane region" description="Helical" evidence="5">
    <location>
        <begin position="414"/>
        <end position="439"/>
    </location>
</feature>
<evidence type="ECO:0000256" key="1">
    <source>
        <dbReference type="ARBA" id="ARBA00004141"/>
    </source>
</evidence>
<dbReference type="AlphaFoldDB" id="A0A4Z1KCP0"/>
<evidence type="ECO:0000256" key="2">
    <source>
        <dbReference type="ARBA" id="ARBA00022692"/>
    </source>
</evidence>
<feature type="transmembrane region" description="Helical" evidence="5">
    <location>
        <begin position="136"/>
        <end position="162"/>
    </location>
</feature>
<dbReference type="InterPro" id="IPR011701">
    <property type="entry name" value="MFS"/>
</dbReference>
<protein>
    <recommendedName>
        <fullName evidence="8">Major facilitator superfamily (MFS) profile domain-containing protein</fullName>
    </recommendedName>
</protein>
<dbReference type="InterPro" id="IPR036259">
    <property type="entry name" value="MFS_trans_sf"/>
</dbReference>
<proteinExistence type="predicted"/>
<accession>A0A4Z1KCP0</accession>
<reference evidence="6 7" key="1">
    <citation type="submission" date="2017-12" db="EMBL/GenBank/DDBJ databases">
        <title>Comparative genomics of Botrytis spp.</title>
        <authorList>
            <person name="Valero-Jimenez C.A."/>
            <person name="Tapia P."/>
            <person name="Veloso J."/>
            <person name="Silva-Moreno E."/>
            <person name="Staats M."/>
            <person name="Valdes J.H."/>
            <person name="Van Kan J.A.L."/>
        </authorList>
    </citation>
    <scope>NUCLEOTIDE SEQUENCE [LARGE SCALE GENOMIC DNA]</scope>
    <source>
        <strain evidence="6 7">MUCL3349</strain>
    </source>
</reference>
<feature type="transmembrane region" description="Helical" evidence="5">
    <location>
        <begin position="385"/>
        <end position="402"/>
    </location>
</feature>
<keyword evidence="7" id="KW-1185">Reference proteome</keyword>
<dbReference type="PANTHER" id="PTHR23502">
    <property type="entry name" value="MAJOR FACILITATOR SUPERFAMILY"/>
    <property type="match status" value="1"/>
</dbReference>
<evidence type="ECO:0000313" key="6">
    <source>
        <dbReference type="EMBL" id="TGO83410.1"/>
    </source>
</evidence>
<dbReference type="GO" id="GO:0016020">
    <property type="term" value="C:membrane"/>
    <property type="evidence" value="ECO:0007669"/>
    <property type="project" value="UniProtKB-SubCell"/>
</dbReference>
<feature type="transmembrane region" description="Helical" evidence="5">
    <location>
        <begin position="67"/>
        <end position="91"/>
    </location>
</feature>
<keyword evidence="4 5" id="KW-0472">Membrane</keyword>
<feature type="transmembrane region" description="Helical" evidence="5">
    <location>
        <begin position="103"/>
        <end position="124"/>
    </location>
</feature>
<dbReference type="PANTHER" id="PTHR23502:SF157">
    <property type="entry name" value="MAJOR FACILITATOR SUPERFAMILY (MFS) PROFILE DOMAIN-CONTAINING PROTEIN-RELATED"/>
    <property type="match status" value="1"/>
</dbReference>
<comment type="caution">
    <text evidence="6">The sequence shown here is derived from an EMBL/GenBank/DDBJ whole genome shotgun (WGS) entry which is preliminary data.</text>
</comment>
<keyword evidence="2 5" id="KW-0812">Transmembrane</keyword>
<organism evidence="6 7">
    <name type="scientific">Botrytis porri</name>
    <dbReference type="NCBI Taxonomy" id="87229"/>
    <lineage>
        <taxon>Eukaryota</taxon>
        <taxon>Fungi</taxon>
        <taxon>Dikarya</taxon>
        <taxon>Ascomycota</taxon>
        <taxon>Pezizomycotina</taxon>
        <taxon>Leotiomycetes</taxon>
        <taxon>Helotiales</taxon>
        <taxon>Sclerotiniaceae</taxon>
        <taxon>Botrytis</taxon>
    </lineage>
</organism>
<evidence type="ECO:0008006" key="8">
    <source>
        <dbReference type="Google" id="ProtNLM"/>
    </source>
</evidence>
<dbReference type="STRING" id="87229.A0A4Z1KCP0"/>
<dbReference type="SUPFAM" id="SSF103473">
    <property type="entry name" value="MFS general substrate transporter"/>
    <property type="match status" value="1"/>
</dbReference>
<dbReference type="Pfam" id="PF07690">
    <property type="entry name" value="MFS_1"/>
    <property type="match status" value="1"/>
</dbReference>
<gene>
    <name evidence="6" type="ORF">BPOR_0652g00010</name>
</gene>
<dbReference type="Proteomes" id="UP000297280">
    <property type="component" value="Unassembled WGS sequence"/>
</dbReference>
<feature type="transmembrane region" description="Helical" evidence="5">
    <location>
        <begin position="355"/>
        <end position="373"/>
    </location>
</feature>
<evidence type="ECO:0000256" key="5">
    <source>
        <dbReference type="SAM" id="Phobius"/>
    </source>
</evidence>
<dbReference type="EMBL" id="PQXO01000651">
    <property type="protein sequence ID" value="TGO83410.1"/>
    <property type="molecule type" value="Genomic_DNA"/>
</dbReference>
<comment type="subcellular location">
    <subcellularLocation>
        <location evidence="1">Membrane</location>
        <topology evidence="1">Multi-pass membrane protein</topology>
    </subcellularLocation>
</comment>
<evidence type="ECO:0000313" key="7">
    <source>
        <dbReference type="Proteomes" id="UP000297280"/>
    </source>
</evidence>
<sequence>MTGNEKSTEPLATSELIEASLPIGIDSIPNLLHRLNDLGLRMSDDNIIDWLPKNQNHPRNWPLKRKLANTACIFLLDTFGALLESGGLIAATQAATEYGISQTQSLIAFSLMYGIGGALGSIVFPPYSEAFGRKPILTFAALLLPLSCMITGLVPSIAGVYIGRFIMGATISIPSTINVGSLEDMWEPATQGHAIYAWVLSAGLGAALGRWLYHIGSIVSVCIFVVILLGISETRPSKLLGNHLIAIQSCAGTLKIRTQTADDHVPDFHTFCQSAIIQPAKLFFQEPIILTMATLSAIAFSLLFLFTESLDIVFKPYGFSPTSYSLAFIAYAMLVEFFHLKKRAETKELEPEDKIIGFATGASALAAGLWLMAWTTPPLVHGIDWVVPMIGLAGAGFAANEIEYALGNYLADTYTVYASSAFAAYSTLRALLSGIFPLFADQMYNGLGSNVAGSILAGVATLWLISPFVFIKYGKALREKGKFAKFSLENGPNTRAVDVLGRQVC</sequence>
<name>A0A4Z1KCP0_9HELO</name>